<dbReference type="InterPro" id="IPR026457">
    <property type="entry name" value="CSLREA_Nterm"/>
</dbReference>
<evidence type="ECO:0000256" key="1">
    <source>
        <dbReference type="SAM" id="MobiDB-lite"/>
    </source>
</evidence>
<protein>
    <recommendedName>
        <fullName evidence="3">Right handed beta helix domain-containing protein</fullName>
    </recommendedName>
</protein>
<evidence type="ECO:0000259" key="3">
    <source>
        <dbReference type="Pfam" id="PF13229"/>
    </source>
</evidence>
<dbReference type="InterPro" id="IPR039448">
    <property type="entry name" value="Beta_helix"/>
</dbReference>
<gene>
    <name evidence="4" type="ORF">WM2015_2324</name>
</gene>
<dbReference type="STRING" id="1579979.WM2015_2324"/>
<dbReference type="SMART" id="SM00710">
    <property type="entry name" value="PbH1"/>
    <property type="match status" value="12"/>
</dbReference>
<dbReference type="NCBIfam" id="TIGR04214">
    <property type="entry name" value="CSLREA_Nterm"/>
    <property type="match status" value="1"/>
</dbReference>
<dbReference type="EMBL" id="CP012154">
    <property type="protein sequence ID" value="AKS42687.1"/>
    <property type="molecule type" value="Genomic_DNA"/>
</dbReference>
<evidence type="ECO:0000313" key="5">
    <source>
        <dbReference type="Proteomes" id="UP000066624"/>
    </source>
</evidence>
<evidence type="ECO:0000313" key="4">
    <source>
        <dbReference type="EMBL" id="AKS42687.1"/>
    </source>
</evidence>
<dbReference type="AlphaFoldDB" id="A0A0K0XYH3"/>
<feature type="signal peptide" evidence="2">
    <location>
        <begin position="1"/>
        <end position="19"/>
    </location>
</feature>
<proteinExistence type="predicted"/>
<dbReference type="KEGG" id="wma:WM2015_2324"/>
<sequence>MFKPFLFALALAFSVAAPAATFVVNDLGDDPDANPGDGICDIPAGGPPRCTLRAAIMEANTTPVVDFVEFSLGLIVINITGTPLPTITAGLWIDATTAPGYNAGAESTLDAPPSVYINGSALTGTTADGLRSFNTDNLSVEGLGIINFPDNGIEFNNGEPALIDSNWIGVTRTGGIAGNGGSGVYLNGVDRATVGRRLTTSPEPDRGNVISNNGEHGIYLLLGEDADIAGNYIGVDPVGGGDFGNGLDGIRVVGPNNQIGGIVNTSERGNVVENNGGTGIYTQAGNNLIYSNAVRFNQGDGIRLNGANSRIGFTSPQLGNLVSENGGHGVQVGNDFASSGNLIRYLTSVNNSGRGLWIVNGDNNEVRDSSFAVNGDDAVRVDGTNSLIVGNEIGLLDGGLFGNTANGIVLANDGNVAQSNLIGGVSDDGIDVPGGIGNQVLDNYIGVRENYADIGVGNAGVRVQSGAGSTLIQGNRIGFNSDGIALMGSGTRICANFIGVGEGNQNIGNAVEGVRIDGGGNVVGDLNSSCVGNLIGFNASDGVQISGDANTVRDNTIGGVLFTDLGNLNAGVFLANGSDLNLIEGNQLHHNGNDGIRVAAGAGTRNRFDSNEFGENGDQSIDLGDNGPTANDAGDGDSGANNLQNYPEITSLASVGGQLEIRYRVDSSLANSNYPLTIDFYIEANLQRDIYRIHRDTYNLAPGSERTIMIAPPFPTSLISAMVIDSEGNSSELSPALPYEVIALPDMIFNDRFEQP</sequence>
<dbReference type="SUPFAM" id="SSF51126">
    <property type="entry name" value="Pectin lyase-like"/>
    <property type="match status" value="1"/>
</dbReference>
<evidence type="ECO:0000256" key="2">
    <source>
        <dbReference type="SAM" id="SignalP"/>
    </source>
</evidence>
<feature type="region of interest" description="Disordered" evidence="1">
    <location>
        <begin position="607"/>
        <end position="644"/>
    </location>
</feature>
<dbReference type="Pfam" id="PF13229">
    <property type="entry name" value="Beta_helix"/>
    <property type="match status" value="1"/>
</dbReference>
<feature type="chain" id="PRO_5005454504" description="Right handed beta helix domain-containing protein" evidence="2">
    <location>
        <begin position="20"/>
        <end position="756"/>
    </location>
</feature>
<keyword evidence="2" id="KW-0732">Signal</keyword>
<feature type="domain" description="Right handed beta helix" evidence="3">
    <location>
        <begin position="207"/>
        <end position="371"/>
    </location>
</feature>
<dbReference type="InterPro" id="IPR006626">
    <property type="entry name" value="PbH1"/>
</dbReference>
<dbReference type="InterPro" id="IPR012334">
    <property type="entry name" value="Pectin_lyas_fold"/>
</dbReference>
<dbReference type="Proteomes" id="UP000066624">
    <property type="component" value="Chromosome"/>
</dbReference>
<dbReference type="InterPro" id="IPR011050">
    <property type="entry name" value="Pectin_lyase_fold/virulence"/>
</dbReference>
<accession>A0A0K0XYH3</accession>
<keyword evidence="5" id="KW-1185">Reference proteome</keyword>
<name>A0A0K0XYH3_9GAMM</name>
<dbReference type="Gene3D" id="2.160.20.10">
    <property type="entry name" value="Single-stranded right-handed beta-helix, Pectin lyase-like"/>
    <property type="match status" value="2"/>
</dbReference>
<organism evidence="4 5">
    <name type="scientific">Wenzhouxiangella marina</name>
    <dbReference type="NCBI Taxonomy" id="1579979"/>
    <lineage>
        <taxon>Bacteria</taxon>
        <taxon>Pseudomonadati</taxon>
        <taxon>Pseudomonadota</taxon>
        <taxon>Gammaproteobacteria</taxon>
        <taxon>Chromatiales</taxon>
        <taxon>Wenzhouxiangellaceae</taxon>
        <taxon>Wenzhouxiangella</taxon>
    </lineage>
</organism>
<reference evidence="4 5" key="1">
    <citation type="submission" date="2015-07" db="EMBL/GenBank/DDBJ databases">
        <authorList>
            <person name="Noorani M."/>
        </authorList>
    </citation>
    <scope>NUCLEOTIDE SEQUENCE [LARGE SCALE GENOMIC DNA]</scope>
    <source>
        <strain evidence="4 5">KCTC 42284</strain>
    </source>
</reference>